<evidence type="ECO:0000256" key="4">
    <source>
        <dbReference type="ARBA" id="ARBA00023274"/>
    </source>
</evidence>
<evidence type="ECO:0000256" key="2">
    <source>
        <dbReference type="ARBA" id="ARBA00008889"/>
    </source>
</evidence>
<evidence type="ECO:0000256" key="7">
    <source>
        <dbReference type="SAM" id="MobiDB-lite"/>
    </source>
</evidence>
<dbReference type="GO" id="GO:0022625">
    <property type="term" value="C:cytosolic large ribosomal subunit"/>
    <property type="evidence" value="ECO:0007669"/>
    <property type="project" value="TreeGrafter"/>
</dbReference>
<accession>A0A0R3XDL8</accession>
<dbReference type="GO" id="GO:0070180">
    <property type="term" value="F:large ribosomal subunit rRNA binding"/>
    <property type="evidence" value="ECO:0007669"/>
    <property type="project" value="TreeGrafter"/>
</dbReference>
<evidence type="ECO:0000256" key="5">
    <source>
        <dbReference type="ARBA" id="ARBA00035202"/>
    </source>
</evidence>
<dbReference type="AlphaFoldDB" id="A0A0R3XDL8"/>
<comment type="function">
    <text evidence="1">Ribosomal protein P0 is the functional equivalent of E.coli protein L10.</text>
</comment>
<dbReference type="GO" id="GO:0002181">
    <property type="term" value="P:cytoplasmic translation"/>
    <property type="evidence" value="ECO:0007669"/>
    <property type="project" value="TreeGrafter"/>
</dbReference>
<keyword evidence="4" id="KW-0687">Ribonucleoprotein</keyword>
<comment type="similarity">
    <text evidence="2">Belongs to the universal ribosomal protein uL10 family.</text>
</comment>
<dbReference type="Pfam" id="PF00428">
    <property type="entry name" value="Ribosomal_60s"/>
    <property type="match status" value="1"/>
</dbReference>
<proteinExistence type="inferred from homology"/>
<dbReference type="STRING" id="6205.A0A0R3XDL8"/>
<protein>
    <recommendedName>
        <fullName evidence="5">Large ribosomal subunit protein uL10</fullName>
    </recommendedName>
    <alternativeName>
        <fullName evidence="6">60S acidic ribosomal protein P0</fullName>
    </alternativeName>
</protein>
<sequence length="77" mass="8038">LLAISVASDYTFKESEEIKEYLADPSKFAGVVAAGGPVACGEAEVVDKAAAPTETKASESEKEESESEGDMGFSLFD</sequence>
<dbReference type="PANTHER" id="PTHR45699">
    <property type="entry name" value="60S ACIDIC RIBOSOMAL PROTEIN P0"/>
    <property type="match status" value="1"/>
</dbReference>
<keyword evidence="3" id="KW-0689">Ribosomal protein</keyword>
<evidence type="ECO:0000313" key="8">
    <source>
        <dbReference type="WBParaSite" id="TTAC_0001164501-mRNA-1"/>
    </source>
</evidence>
<dbReference type="GO" id="GO:0003735">
    <property type="term" value="F:structural constituent of ribosome"/>
    <property type="evidence" value="ECO:0007669"/>
    <property type="project" value="TreeGrafter"/>
</dbReference>
<evidence type="ECO:0000256" key="3">
    <source>
        <dbReference type="ARBA" id="ARBA00022980"/>
    </source>
</evidence>
<reference evidence="8" key="1">
    <citation type="submission" date="2017-02" db="UniProtKB">
        <authorList>
            <consortium name="WormBaseParasite"/>
        </authorList>
    </citation>
    <scope>IDENTIFICATION</scope>
</reference>
<dbReference type="WBParaSite" id="TTAC_0001164501-mRNA-1">
    <property type="protein sequence ID" value="TTAC_0001164501-mRNA-1"/>
    <property type="gene ID" value="TTAC_0001164501"/>
</dbReference>
<dbReference type="InterPro" id="IPR050323">
    <property type="entry name" value="Ribosomal_protein_uL10"/>
</dbReference>
<evidence type="ECO:0000256" key="6">
    <source>
        <dbReference type="ARBA" id="ARBA00035444"/>
    </source>
</evidence>
<dbReference type="GO" id="GO:0000027">
    <property type="term" value="P:ribosomal large subunit assembly"/>
    <property type="evidence" value="ECO:0007669"/>
    <property type="project" value="TreeGrafter"/>
</dbReference>
<evidence type="ECO:0000256" key="1">
    <source>
        <dbReference type="ARBA" id="ARBA00002200"/>
    </source>
</evidence>
<name>A0A0R3XDL8_HYDTA</name>
<feature type="region of interest" description="Disordered" evidence="7">
    <location>
        <begin position="48"/>
        <end position="77"/>
    </location>
</feature>
<dbReference type="PANTHER" id="PTHR45699:SF3">
    <property type="entry name" value="LARGE RIBOSOMAL SUBUNIT PROTEIN UL10"/>
    <property type="match status" value="1"/>
</dbReference>
<organism evidence="8">
    <name type="scientific">Hydatigena taeniaeformis</name>
    <name type="common">Feline tapeworm</name>
    <name type="synonym">Taenia taeniaeformis</name>
    <dbReference type="NCBI Taxonomy" id="6205"/>
    <lineage>
        <taxon>Eukaryota</taxon>
        <taxon>Metazoa</taxon>
        <taxon>Spiralia</taxon>
        <taxon>Lophotrochozoa</taxon>
        <taxon>Platyhelminthes</taxon>
        <taxon>Cestoda</taxon>
        <taxon>Eucestoda</taxon>
        <taxon>Cyclophyllidea</taxon>
        <taxon>Taeniidae</taxon>
        <taxon>Hydatigera</taxon>
    </lineage>
</organism>